<dbReference type="EMBL" id="JARBHB010000010">
    <property type="protein sequence ID" value="KAJ8873533.1"/>
    <property type="molecule type" value="Genomic_DNA"/>
</dbReference>
<name>A0ABQ9GNF3_9NEOP</name>
<evidence type="ECO:0000313" key="3">
    <source>
        <dbReference type="Proteomes" id="UP001159363"/>
    </source>
</evidence>
<proteinExistence type="predicted"/>
<comment type="caution">
    <text evidence="2">The sequence shown here is derived from an EMBL/GenBank/DDBJ whole genome shotgun (WGS) entry which is preliminary data.</text>
</comment>
<evidence type="ECO:0000313" key="2">
    <source>
        <dbReference type="EMBL" id="KAJ8873533.1"/>
    </source>
</evidence>
<evidence type="ECO:0000256" key="1">
    <source>
        <dbReference type="SAM" id="MobiDB-lite"/>
    </source>
</evidence>
<protein>
    <submittedName>
        <fullName evidence="2">Uncharacterized protein</fullName>
    </submittedName>
</protein>
<feature type="region of interest" description="Disordered" evidence="1">
    <location>
        <begin position="1325"/>
        <end position="1344"/>
    </location>
</feature>
<sequence length="1709" mass="189270">MQRGFGPESYYNLIQTLINVNKNGACERAPASIQLRALSVLSLFRPLSDELRRPESVLFDVMMTLREREHERAPSGPLKSRPKLSLVWTSETDLLTNSQWDNRTKHPPHRMHRSANSRGSGKYIFYSIAAKSRIERRKDKMKEPLSVIFEVEAVSRLAGLPCDSSNTFAFPVSRPRNTVDIPQCPALATQWIFPSVPPSQHSGYSPVSRPRNTVDIPQCPSLATQWIFPSVPPSQHSGYSPVSRPRNTVDIPQCPSLATQWIFPSAPPSQHSGYSPVSRPRNTVDIPQCPSLATQWIFPSAPPSQHSGYSPVSRPRNTVDIPQCPALATLWIFPSVPPSQHSGYSPVPLPRNTVDIPQCPSLATQWIFHVRPPTLWYSPCPPSQHSGFPMSPRTQCIPQCHSLATQWIFPVSALATQVFPVSRPRNTVDIPQCPALATQWIFPSAPPSQHSGYSPVSRPRNTWIFPSVPPSQHSGYSPVPLPRNTVDIPQCPPSQHSGYSPVSRPRNTVDIPQCPSLATQWIFPSVPPRNTVDIPQCPRPLPATQWIFPSAPPSQHSGYSPVSRPRNTVDIPQCPALATQWIFPSAPPSQHSGYSPVSLPRNTVDIPQCPSLATQWIFPSVPPSQHVDIPQCPPSQHSGYSPVPLPRNTVDIPQCPPLATQWIFPSAPPSQHSGYSPVSRPRNTVDIPQCPALATQWIFPSAPPSQHSGYSLVSRPRNTVDIPQCPALATQWIFPSVPPSQHSGYSPVFLPRNTVDIPQCPSLATQWIFPSVPPSQHSGYSPVPLPRNTVDIPQCPALATLWIFPSVPPSQHSGYSPVSRPHNTVDRQNEASTYYSPLTTLPFSNPVHEPDLYNDQRHPKFVLLFGIRLNYTVLSVLEMASFHHWLLHRCEATPFLTELHVIGGHDCEELIYWRRVTQGASHEVWRIAKVYQDDLNRRLANIAVDMLFKATFLSALHKSINDFDSKFLVTCLHVEIGDISSDCLLRDFLGKFSTGIPIPGQDSCRVDVFLNGTSNSAVSKTYSFSLDRGRAAREVASEWEICDCEYQALKCAAGRLDYWTRCVSETLQMMATDRLNTSVDQEITLPATVAERLVRSPVHQGEPGSIPGRVTGVSQVGIVPDDVVGRRVFSGTSRFPRPFIPVPLHIPFNHPHRLSRPRFLRVAEICSLTHNLVLKTSQPVKRKKYVTRRVSGQALGSRVALRLCPRERERLPRCEIIDCRKTGRGPASGCVPVPYTAEPTTLASSAPVKIYAAAFTFWRELRHASRLPVIRADGIKSAVRMRIGAPPTSFYFRPMSRINSTVDITADVIVAGKCQRSENFEVSFGGDQRTNRVPSPPPPPTKLRLYMTDGSNPGRGRNMSRNIKKSMVKKVAAKIKLQTSKILEIGDCEKYFAFTQIDGEKKFGHPCAAVRVVLPRVTAGFAYLLLVENTTCSQIVGKADHASKPMILMRQASSGKIGTESLVPMPQVPACRCNVCFIISDEVARRKGRMALVTKMEPTPASRRNDVHAYWSCESLQLRQSALHTHATSMASDFKNIYSSVPFLIRPQLYGKIFDGSSANNNCSATVSAHVISTIGSFLSAANMTDAEPVSKVELGEPNACVLSVVPRSVLERTQRRRSGQMETETKKYNGTIFQTHRSPGGFPGLETTQPITGAGQCLHAAVSLAAQEELISCVQQDLTFGFLAQQDLTFGFLAQQDLTFKFALPFSR</sequence>
<organism evidence="2 3">
    <name type="scientific">Dryococelus australis</name>
    <dbReference type="NCBI Taxonomy" id="614101"/>
    <lineage>
        <taxon>Eukaryota</taxon>
        <taxon>Metazoa</taxon>
        <taxon>Ecdysozoa</taxon>
        <taxon>Arthropoda</taxon>
        <taxon>Hexapoda</taxon>
        <taxon>Insecta</taxon>
        <taxon>Pterygota</taxon>
        <taxon>Neoptera</taxon>
        <taxon>Polyneoptera</taxon>
        <taxon>Phasmatodea</taxon>
        <taxon>Verophasmatodea</taxon>
        <taxon>Anareolatae</taxon>
        <taxon>Phasmatidae</taxon>
        <taxon>Eurycanthinae</taxon>
        <taxon>Dryococelus</taxon>
    </lineage>
</organism>
<gene>
    <name evidence="2" type="ORF">PR048_024351</name>
</gene>
<reference evidence="2 3" key="1">
    <citation type="submission" date="2023-02" db="EMBL/GenBank/DDBJ databases">
        <title>LHISI_Scaffold_Assembly.</title>
        <authorList>
            <person name="Stuart O.P."/>
            <person name="Cleave R."/>
            <person name="Magrath M.J.L."/>
            <person name="Mikheyev A.S."/>
        </authorList>
    </citation>
    <scope>NUCLEOTIDE SEQUENCE [LARGE SCALE GENOMIC DNA]</scope>
    <source>
        <strain evidence="2">Daus_M_001</strain>
        <tissue evidence="2">Leg muscle</tissue>
    </source>
</reference>
<accession>A0ABQ9GNF3</accession>
<dbReference type="Proteomes" id="UP001159363">
    <property type="component" value="Chromosome 9"/>
</dbReference>
<keyword evidence="3" id="KW-1185">Reference proteome</keyword>